<dbReference type="Pfam" id="PF01368">
    <property type="entry name" value="DHH"/>
    <property type="match status" value="1"/>
</dbReference>
<sequence length="563" mass="62264">MRPDFVAKFALNDWFNPDLGPAAQQFTQFWLKQIGVAGDEAFFSPKLNQIPDPFTLKDLKAGAQLIIDCMDRGGRLLILGDYDVDGVTATALLIRFFNKIGFQNFLSVIPNRFTEGYGLTEAVIARVAGLKPDLVVTVDNGIAAGPEVAQLKAVGIEVLVTDHHLLIPGREPQGLVINPKQPDCHFSEPDLSGVGVAFMLILGVRRLLRERGRWSDQGPNLLEDLDLVAIGTVADQVPMKGLNRLLTRHGLEQMNRRLVEADRDGSSAYLKVLWGGMGDFIPETEAIAFRLGPLLNAAGRMEDAGLALDFLKPQPLAQADLALTRLEALNKERRRVQNKSAKKAVKLAELQVGRPGIVVYDPEFHIGLIGIIASRLVEQFEVPVMVLSKDSQGMLKGSARSAGGDLALILKDCDLELVTWGGHAQAAGCLLSPARLEAFKELFWQSARQHHPAQANKTKADFELSLEMVNHELMDAVKALEPFGQGNRKPRFMLSQLRLANPFLMANKHLKWALRPGVELIRWNGADETWPQGNYRLAYSLNQNRYRGQVSLQLVIENFLSLD</sequence>
<organism evidence="9 10">
    <name type="scientific">Candidatus Lambdaproteobacteria bacterium RIFOXYD2_FULL_50_16</name>
    <dbReference type="NCBI Taxonomy" id="1817772"/>
    <lineage>
        <taxon>Bacteria</taxon>
        <taxon>Pseudomonadati</taxon>
        <taxon>Pseudomonadota</taxon>
        <taxon>Candidatus Lambdaproteobacteria</taxon>
    </lineage>
</organism>
<dbReference type="GO" id="GO:0003676">
    <property type="term" value="F:nucleic acid binding"/>
    <property type="evidence" value="ECO:0007669"/>
    <property type="project" value="InterPro"/>
</dbReference>
<dbReference type="InterPro" id="IPR038763">
    <property type="entry name" value="DHH_sf"/>
</dbReference>
<dbReference type="STRING" id="1817772.A2527_12905"/>
<name>A0A1F6G9Q0_9PROT</name>
<dbReference type="InterPro" id="IPR001667">
    <property type="entry name" value="DDH_dom"/>
</dbReference>
<feature type="domain" description="RecJ OB" evidence="8">
    <location>
        <begin position="461"/>
        <end position="557"/>
    </location>
</feature>
<dbReference type="InterPro" id="IPR003156">
    <property type="entry name" value="DHHA1_dom"/>
</dbReference>
<feature type="domain" description="DDH" evidence="6">
    <location>
        <begin position="76"/>
        <end position="232"/>
    </location>
</feature>
<dbReference type="Pfam" id="PF02272">
    <property type="entry name" value="DHHA1"/>
    <property type="match status" value="1"/>
</dbReference>
<keyword evidence="5 9" id="KW-0269">Exonuclease</keyword>
<evidence type="ECO:0000256" key="3">
    <source>
        <dbReference type="ARBA" id="ARBA00022722"/>
    </source>
</evidence>
<feature type="domain" description="DHHA1" evidence="7">
    <location>
        <begin position="357"/>
        <end position="446"/>
    </location>
</feature>
<evidence type="ECO:0000259" key="7">
    <source>
        <dbReference type="Pfam" id="PF02272"/>
    </source>
</evidence>
<evidence type="ECO:0000256" key="1">
    <source>
        <dbReference type="ARBA" id="ARBA00005915"/>
    </source>
</evidence>
<keyword evidence="4" id="KW-0378">Hydrolase</keyword>
<dbReference type="Gene3D" id="3.90.1640.30">
    <property type="match status" value="1"/>
</dbReference>
<accession>A0A1F6G9Q0</accession>
<comment type="caution">
    <text evidence="9">The sequence shown here is derived from an EMBL/GenBank/DDBJ whole genome shotgun (WGS) entry which is preliminary data.</text>
</comment>
<dbReference type="EMBL" id="MFNE01000033">
    <property type="protein sequence ID" value="OGG94840.1"/>
    <property type="molecule type" value="Genomic_DNA"/>
</dbReference>
<proteinExistence type="inferred from homology"/>
<dbReference type="GO" id="GO:0006310">
    <property type="term" value="P:DNA recombination"/>
    <property type="evidence" value="ECO:0007669"/>
    <property type="project" value="InterPro"/>
</dbReference>
<dbReference type="GO" id="GO:0008409">
    <property type="term" value="F:5'-3' exonuclease activity"/>
    <property type="evidence" value="ECO:0007669"/>
    <property type="project" value="InterPro"/>
</dbReference>
<evidence type="ECO:0000313" key="10">
    <source>
        <dbReference type="Proteomes" id="UP000178449"/>
    </source>
</evidence>
<dbReference type="InterPro" id="IPR051673">
    <property type="entry name" value="SSDNA_exonuclease_RecJ"/>
</dbReference>
<dbReference type="InterPro" id="IPR004610">
    <property type="entry name" value="RecJ"/>
</dbReference>
<evidence type="ECO:0000313" key="9">
    <source>
        <dbReference type="EMBL" id="OGG94840.1"/>
    </source>
</evidence>
<dbReference type="Pfam" id="PF17768">
    <property type="entry name" value="RecJ_OB"/>
    <property type="match status" value="1"/>
</dbReference>
<comment type="similarity">
    <text evidence="1">Belongs to the RecJ family.</text>
</comment>
<gene>
    <name evidence="9" type="ORF">A2527_12905</name>
</gene>
<dbReference type="GO" id="GO:0006281">
    <property type="term" value="P:DNA repair"/>
    <property type="evidence" value="ECO:0007669"/>
    <property type="project" value="InterPro"/>
</dbReference>
<dbReference type="SUPFAM" id="SSF64182">
    <property type="entry name" value="DHH phosphoesterases"/>
    <property type="match status" value="1"/>
</dbReference>
<dbReference type="Proteomes" id="UP000178449">
    <property type="component" value="Unassembled WGS sequence"/>
</dbReference>
<evidence type="ECO:0000256" key="5">
    <source>
        <dbReference type="ARBA" id="ARBA00022839"/>
    </source>
</evidence>
<dbReference type="Gene3D" id="2.40.50.460">
    <property type="match status" value="1"/>
</dbReference>
<dbReference type="NCBIfam" id="TIGR00644">
    <property type="entry name" value="recJ"/>
    <property type="match status" value="1"/>
</dbReference>
<dbReference type="PANTHER" id="PTHR30255:SF2">
    <property type="entry name" value="SINGLE-STRANDED-DNA-SPECIFIC EXONUCLEASE RECJ"/>
    <property type="match status" value="1"/>
</dbReference>
<dbReference type="PANTHER" id="PTHR30255">
    <property type="entry name" value="SINGLE-STRANDED-DNA-SPECIFIC EXONUCLEASE RECJ"/>
    <property type="match status" value="1"/>
</dbReference>
<evidence type="ECO:0000256" key="4">
    <source>
        <dbReference type="ARBA" id="ARBA00022801"/>
    </source>
</evidence>
<dbReference type="AlphaFoldDB" id="A0A1F6G9Q0"/>
<evidence type="ECO:0000259" key="6">
    <source>
        <dbReference type="Pfam" id="PF01368"/>
    </source>
</evidence>
<dbReference type="InterPro" id="IPR041122">
    <property type="entry name" value="RecJ_OB"/>
</dbReference>
<evidence type="ECO:0000256" key="2">
    <source>
        <dbReference type="ARBA" id="ARBA00019841"/>
    </source>
</evidence>
<evidence type="ECO:0000259" key="8">
    <source>
        <dbReference type="Pfam" id="PF17768"/>
    </source>
</evidence>
<reference evidence="9 10" key="1">
    <citation type="journal article" date="2016" name="Nat. Commun.">
        <title>Thousands of microbial genomes shed light on interconnected biogeochemical processes in an aquifer system.</title>
        <authorList>
            <person name="Anantharaman K."/>
            <person name="Brown C.T."/>
            <person name="Hug L.A."/>
            <person name="Sharon I."/>
            <person name="Castelle C.J."/>
            <person name="Probst A.J."/>
            <person name="Thomas B.C."/>
            <person name="Singh A."/>
            <person name="Wilkins M.J."/>
            <person name="Karaoz U."/>
            <person name="Brodie E.L."/>
            <person name="Williams K.H."/>
            <person name="Hubbard S.S."/>
            <person name="Banfield J.F."/>
        </authorList>
    </citation>
    <scope>NUCLEOTIDE SEQUENCE [LARGE SCALE GENOMIC DNA]</scope>
</reference>
<protein>
    <recommendedName>
        <fullName evidence="2">Single-stranded-DNA-specific exonuclease RecJ</fullName>
    </recommendedName>
</protein>
<keyword evidence="3" id="KW-0540">Nuclease</keyword>